<name>A0A5F4W4U0_CALJA</name>
<evidence type="ECO:0000313" key="2">
    <source>
        <dbReference type="Ensembl" id="ENSCJAP00000072137.1"/>
    </source>
</evidence>
<accession>A0A5F4W4U0</accession>
<proteinExistence type="predicted"/>
<keyword evidence="1" id="KW-1133">Transmembrane helix</keyword>
<protein>
    <submittedName>
        <fullName evidence="2">Uncharacterized protein</fullName>
    </submittedName>
</protein>
<keyword evidence="1" id="KW-0472">Membrane</keyword>
<sequence>LAIFKTFFIRLMEGNALIICITFFCSLSILLVETGFHHVDSRILFIWTLL</sequence>
<organism evidence="2 3">
    <name type="scientific">Callithrix jacchus</name>
    <name type="common">White-tufted-ear marmoset</name>
    <name type="synonym">Simia Jacchus</name>
    <dbReference type="NCBI Taxonomy" id="9483"/>
    <lineage>
        <taxon>Eukaryota</taxon>
        <taxon>Metazoa</taxon>
        <taxon>Chordata</taxon>
        <taxon>Craniata</taxon>
        <taxon>Vertebrata</taxon>
        <taxon>Euteleostomi</taxon>
        <taxon>Mammalia</taxon>
        <taxon>Eutheria</taxon>
        <taxon>Euarchontoglires</taxon>
        <taxon>Primates</taxon>
        <taxon>Haplorrhini</taxon>
        <taxon>Platyrrhini</taxon>
        <taxon>Cebidae</taxon>
        <taxon>Callitrichinae</taxon>
        <taxon>Callithrix</taxon>
        <taxon>Callithrix</taxon>
    </lineage>
</organism>
<reference evidence="2" key="3">
    <citation type="submission" date="2025-09" db="UniProtKB">
        <authorList>
            <consortium name="Ensembl"/>
        </authorList>
    </citation>
    <scope>IDENTIFICATION</scope>
</reference>
<dbReference type="Ensembl" id="ENSCJAT00000108924.2">
    <property type="protein sequence ID" value="ENSCJAP00000072137.1"/>
    <property type="gene ID" value="ENSCJAG00000052697.2"/>
</dbReference>
<evidence type="ECO:0000256" key="1">
    <source>
        <dbReference type="SAM" id="Phobius"/>
    </source>
</evidence>
<evidence type="ECO:0000313" key="3">
    <source>
        <dbReference type="Proteomes" id="UP000008225"/>
    </source>
</evidence>
<reference evidence="2" key="2">
    <citation type="submission" date="2025-08" db="UniProtKB">
        <authorList>
            <consortium name="Ensembl"/>
        </authorList>
    </citation>
    <scope>IDENTIFICATION</scope>
</reference>
<keyword evidence="1" id="KW-0812">Transmembrane</keyword>
<dbReference type="InParanoid" id="A0A5F4W4U0"/>
<feature type="transmembrane region" description="Helical" evidence="1">
    <location>
        <begin position="14"/>
        <end position="32"/>
    </location>
</feature>
<dbReference type="Proteomes" id="UP000008225">
    <property type="component" value="Chromosome 9"/>
</dbReference>
<dbReference type="AlphaFoldDB" id="A0A5F4W4U0"/>
<reference evidence="2" key="1">
    <citation type="submission" date="2009-03" db="EMBL/GenBank/DDBJ databases">
        <authorList>
            <person name="Warren W."/>
            <person name="Ye L."/>
            <person name="Minx P."/>
            <person name="Worley K."/>
            <person name="Gibbs R."/>
            <person name="Wilson R.K."/>
        </authorList>
    </citation>
    <scope>NUCLEOTIDE SEQUENCE [LARGE SCALE GENOMIC DNA]</scope>
</reference>
<keyword evidence="3" id="KW-1185">Reference proteome</keyword>